<dbReference type="OrthoDB" id="5367786at2759"/>
<dbReference type="Proteomes" id="UP000324767">
    <property type="component" value="Unassembled WGS sequence"/>
</dbReference>
<dbReference type="EMBL" id="VXIT01000013">
    <property type="protein sequence ID" value="KAA6408615.1"/>
    <property type="molecule type" value="Genomic_DNA"/>
</dbReference>
<gene>
    <name evidence="2" type="ORF">FRX48_07697</name>
</gene>
<name>A0A5M8PH16_9LECA</name>
<proteinExistence type="predicted"/>
<comment type="caution">
    <text evidence="2">The sequence shown here is derived from an EMBL/GenBank/DDBJ whole genome shotgun (WGS) entry which is preliminary data.</text>
</comment>
<evidence type="ECO:0000313" key="3">
    <source>
        <dbReference type="Proteomes" id="UP000324767"/>
    </source>
</evidence>
<dbReference type="AlphaFoldDB" id="A0A5M8PH16"/>
<organism evidence="2 3">
    <name type="scientific">Lasallia pustulata</name>
    <dbReference type="NCBI Taxonomy" id="136370"/>
    <lineage>
        <taxon>Eukaryota</taxon>
        <taxon>Fungi</taxon>
        <taxon>Dikarya</taxon>
        <taxon>Ascomycota</taxon>
        <taxon>Pezizomycotina</taxon>
        <taxon>Lecanoromycetes</taxon>
        <taxon>OSLEUM clade</taxon>
        <taxon>Umbilicariomycetidae</taxon>
        <taxon>Umbilicariales</taxon>
        <taxon>Umbilicariaceae</taxon>
        <taxon>Lasallia</taxon>
    </lineage>
</organism>
<accession>A0A5M8PH16</accession>
<sequence>MRAIRVFFVVALIQSATPTLAGPITTSKVAHRSLFCANAPTTIAGTKFNHRTLVETTSTNLLSPRGANPVVWCTPNRIWCVPNSETYIVLSTAQEISETGVIGLLSSAYAEVLEHIQRLGDGTIQTLANGRIYHLQGAYDLALAVFNTNNHQTTWGVLAASILALVDYMAGHGTFCAAAFTIHDGENEVGTGSIGLY</sequence>
<keyword evidence="1" id="KW-0732">Signal</keyword>
<feature type="chain" id="PRO_5024279264" evidence="1">
    <location>
        <begin position="22"/>
        <end position="197"/>
    </location>
</feature>
<feature type="signal peptide" evidence="1">
    <location>
        <begin position="1"/>
        <end position="21"/>
    </location>
</feature>
<evidence type="ECO:0000313" key="2">
    <source>
        <dbReference type="EMBL" id="KAA6408615.1"/>
    </source>
</evidence>
<reference evidence="2 3" key="1">
    <citation type="submission" date="2019-09" db="EMBL/GenBank/DDBJ databases">
        <title>The hologenome of the rock-dwelling lichen Lasallia pustulata.</title>
        <authorList>
            <person name="Greshake Tzovaras B."/>
            <person name="Segers F."/>
            <person name="Bicker A."/>
            <person name="Dal Grande F."/>
            <person name="Otte J."/>
            <person name="Hankeln T."/>
            <person name="Schmitt I."/>
            <person name="Ebersberger I."/>
        </authorList>
    </citation>
    <scope>NUCLEOTIDE SEQUENCE [LARGE SCALE GENOMIC DNA]</scope>
    <source>
        <strain evidence="2">A1-1</strain>
    </source>
</reference>
<protein>
    <submittedName>
        <fullName evidence="2">Uncharacterized protein</fullName>
    </submittedName>
</protein>
<evidence type="ECO:0000256" key="1">
    <source>
        <dbReference type="SAM" id="SignalP"/>
    </source>
</evidence>